<dbReference type="PANTHER" id="PTHR30472">
    <property type="entry name" value="FERRIC ENTEROBACTIN TRANSPORT SYSTEM PERMEASE PROTEIN"/>
    <property type="match status" value="1"/>
</dbReference>
<feature type="transmembrane region" description="Helical" evidence="8">
    <location>
        <begin position="94"/>
        <end position="111"/>
    </location>
</feature>
<feature type="transmembrane region" description="Helical" evidence="8">
    <location>
        <begin position="343"/>
        <end position="362"/>
    </location>
</feature>
<name>A0A1S2LM79_9BACI</name>
<dbReference type="Gene3D" id="1.10.3470.10">
    <property type="entry name" value="ABC transporter involved in vitamin B12 uptake, BtuC"/>
    <property type="match status" value="1"/>
</dbReference>
<dbReference type="AlphaFoldDB" id="A0A1S2LM79"/>
<gene>
    <name evidence="9" type="primary">btuC</name>
    <name evidence="9" type="ORF">BKP35_09465</name>
</gene>
<dbReference type="PANTHER" id="PTHR30472:SF25">
    <property type="entry name" value="ABC TRANSPORTER PERMEASE PROTEIN MJ0876-RELATED"/>
    <property type="match status" value="1"/>
</dbReference>
<feature type="transmembrane region" description="Helical" evidence="8">
    <location>
        <begin position="151"/>
        <end position="172"/>
    </location>
</feature>
<evidence type="ECO:0000313" key="9">
    <source>
        <dbReference type="EMBL" id="OIJ12797.1"/>
    </source>
</evidence>
<evidence type="ECO:0000256" key="5">
    <source>
        <dbReference type="ARBA" id="ARBA00022692"/>
    </source>
</evidence>
<evidence type="ECO:0000256" key="8">
    <source>
        <dbReference type="SAM" id="Phobius"/>
    </source>
</evidence>
<accession>A0A1S2LM79</accession>
<feature type="transmembrane region" description="Helical" evidence="8">
    <location>
        <begin position="226"/>
        <end position="248"/>
    </location>
</feature>
<evidence type="ECO:0000256" key="3">
    <source>
        <dbReference type="ARBA" id="ARBA00022448"/>
    </source>
</evidence>
<feature type="transmembrane region" description="Helical" evidence="8">
    <location>
        <begin position="123"/>
        <end position="144"/>
    </location>
</feature>
<feature type="transmembrane region" description="Helical" evidence="8">
    <location>
        <begin position="315"/>
        <end position="337"/>
    </location>
</feature>
<dbReference type="CDD" id="cd06550">
    <property type="entry name" value="TM_ABC_iron-siderophores_like"/>
    <property type="match status" value="1"/>
</dbReference>
<dbReference type="GO" id="GO:0005886">
    <property type="term" value="C:plasma membrane"/>
    <property type="evidence" value="ECO:0007669"/>
    <property type="project" value="UniProtKB-SubCell"/>
</dbReference>
<feature type="transmembrane region" description="Helical" evidence="8">
    <location>
        <begin position="273"/>
        <end position="303"/>
    </location>
</feature>
<dbReference type="InterPro" id="IPR000522">
    <property type="entry name" value="ABC_transptr_permease_BtuC"/>
</dbReference>
<keyword evidence="5 8" id="KW-0812">Transmembrane</keyword>
<dbReference type="InterPro" id="IPR037294">
    <property type="entry name" value="ABC_BtuC-like"/>
</dbReference>
<protein>
    <submittedName>
        <fullName evidence="9">ABC transporter permease</fullName>
    </submittedName>
</protein>
<evidence type="ECO:0000256" key="4">
    <source>
        <dbReference type="ARBA" id="ARBA00022475"/>
    </source>
</evidence>
<keyword evidence="4" id="KW-1003">Cell membrane</keyword>
<proteinExistence type="inferred from homology"/>
<organism evidence="9 10">
    <name type="scientific">Anaerobacillus arseniciselenatis</name>
    <dbReference type="NCBI Taxonomy" id="85682"/>
    <lineage>
        <taxon>Bacteria</taxon>
        <taxon>Bacillati</taxon>
        <taxon>Bacillota</taxon>
        <taxon>Bacilli</taxon>
        <taxon>Bacillales</taxon>
        <taxon>Bacillaceae</taxon>
        <taxon>Anaerobacillus</taxon>
    </lineage>
</organism>
<keyword evidence="10" id="KW-1185">Reference proteome</keyword>
<comment type="similarity">
    <text evidence="2">Belongs to the binding-protein-dependent transport system permease family. FecCD subfamily.</text>
</comment>
<dbReference type="Pfam" id="PF01032">
    <property type="entry name" value="FecCD"/>
    <property type="match status" value="1"/>
</dbReference>
<dbReference type="Proteomes" id="UP000180098">
    <property type="component" value="Unassembled WGS sequence"/>
</dbReference>
<dbReference type="GO" id="GO:0033214">
    <property type="term" value="P:siderophore-iron import into cell"/>
    <property type="evidence" value="ECO:0007669"/>
    <property type="project" value="TreeGrafter"/>
</dbReference>
<dbReference type="OrthoDB" id="9811721at2"/>
<evidence type="ECO:0000256" key="2">
    <source>
        <dbReference type="ARBA" id="ARBA00007935"/>
    </source>
</evidence>
<dbReference type="FunFam" id="1.10.3470.10:FF:000001">
    <property type="entry name" value="Vitamin B12 ABC transporter permease BtuC"/>
    <property type="match status" value="1"/>
</dbReference>
<evidence type="ECO:0000256" key="7">
    <source>
        <dbReference type="ARBA" id="ARBA00023136"/>
    </source>
</evidence>
<evidence type="ECO:0000256" key="6">
    <source>
        <dbReference type="ARBA" id="ARBA00022989"/>
    </source>
</evidence>
<dbReference type="GO" id="GO:0022857">
    <property type="term" value="F:transmembrane transporter activity"/>
    <property type="evidence" value="ECO:0007669"/>
    <property type="project" value="InterPro"/>
</dbReference>
<keyword evidence="6 8" id="KW-1133">Transmembrane helix</keyword>
<evidence type="ECO:0000256" key="1">
    <source>
        <dbReference type="ARBA" id="ARBA00004651"/>
    </source>
</evidence>
<dbReference type="RefSeq" id="WP_071313104.1">
    <property type="nucleotide sequence ID" value="NZ_MLQQ01000018.1"/>
</dbReference>
<comment type="caution">
    <text evidence="9">The sequence shown here is derived from an EMBL/GenBank/DDBJ whole genome shotgun (WGS) entry which is preliminary data.</text>
</comment>
<dbReference type="SUPFAM" id="SSF81345">
    <property type="entry name" value="ABC transporter involved in vitamin B12 uptake, BtuC"/>
    <property type="match status" value="1"/>
</dbReference>
<feature type="transmembrane region" description="Helical" evidence="8">
    <location>
        <begin position="184"/>
        <end position="205"/>
    </location>
</feature>
<keyword evidence="7 8" id="KW-0472">Membrane</keyword>
<evidence type="ECO:0000313" key="10">
    <source>
        <dbReference type="Proteomes" id="UP000180098"/>
    </source>
</evidence>
<sequence length="375" mass="40242">MPNTFIRKFLTNKVLWLYVLSGGFVLCTALLGLLISSVTVPIPTIFTIIITNTVNSFLDHTVNLFITNTLHLGLLEDVPRNEEMIIWNIRFPRVLLAFCVGASLALAGAAFQGLLRNPLADPYTIGVSSGAALGAVIVIFFGITFPVLGSFTLPTVAIISGFVTLFIVFGLVRLSSRSLAIETIILAGIIISAFIGSIISLIISLGDRESMTQIIYWLYGSVAMRGWGHVQIIIPFMVFGSLMLLVHYRELNALALGEEAADHIGVNVKRSKIYILMGASLLTGAAVAVSGSIGFVGLVIPHLVRIVTGPNHRHVLPLSILVGGSFLILADLVARMIIAPKELPIGIITALIGAPVFAALLIRERIGRGKKNAKD</sequence>
<comment type="subcellular location">
    <subcellularLocation>
        <location evidence="1">Cell membrane</location>
        <topology evidence="1">Multi-pass membrane protein</topology>
    </subcellularLocation>
</comment>
<reference evidence="9 10" key="1">
    <citation type="submission" date="2016-10" db="EMBL/GenBank/DDBJ databases">
        <title>Draft genome sequences of four alkaliphilic bacteria belonging to the Anaerobacillus genus.</title>
        <authorList>
            <person name="Bassil N.M."/>
            <person name="Lloyd J.R."/>
        </authorList>
    </citation>
    <scope>NUCLEOTIDE SEQUENCE [LARGE SCALE GENOMIC DNA]</scope>
    <source>
        <strain evidence="9 10">DSM 15340</strain>
    </source>
</reference>
<feature type="transmembrane region" description="Helical" evidence="8">
    <location>
        <begin position="15"/>
        <end position="35"/>
    </location>
</feature>
<keyword evidence="3" id="KW-0813">Transport</keyword>
<dbReference type="EMBL" id="MLQQ01000018">
    <property type="protein sequence ID" value="OIJ12797.1"/>
    <property type="molecule type" value="Genomic_DNA"/>
</dbReference>